<protein>
    <submittedName>
        <fullName evidence="1">Uncharacterized protein</fullName>
    </submittedName>
</protein>
<evidence type="ECO:0000313" key="1">
    <source>
        <dbReference type="EMBL" id="KAI7726908.1"/>
    </source>
</evidence>
<keyword evidence="2" id="KW-1185">Reference proteome</keyword>
<reference evidence="1" key="1">
    <citation type="submission" date="2022-06" db="EMBL/GenBank/DDBJ databases">
        <title>Uncovering the hologenomic basis of an extraordinary plant invasion.</title>
        <authorList>
            <person name="Bieker V.C."/>
            <person name="Martin M.D."/>
            <person name="Gilbert T."/>
            <person name="Hodgins K."/>
            <person name="Battlay P."/>
            <person name="Petersen B."/>
            <person name="Wilson J."/>
        </authorList>
    </citation>
    <scope>NUCLEOTIDE SEQUENCE</scope>
    <source>
        <strain evidence="1">AA19_3_7</strain>
        <tissue evidence="1">Leaf</tissue>
    </source>
</reference>
<comment type="caution">
    <text evidence="1">The sequence shown here is derived from an EMBL/GenBank/DDBJ whole genome shotgun (WGS) entry which is preliminary data.</text>
</comment>
<gene>
    <name evidence="1" type="ORF">M8C21_012612</name>
</gene>
<dbReference type="AlphaFoldDB" id="A0AAD5BR30"/>
<proteinExistence type="predicted"/>
<evidence type="ECO:0000313" key="2">
    <source>
        <dbReference type="Proteomes" id="UP001206925"/>
    </source>
</evidence>
<sequence length="47" mass="5355">MFSSSTYLSPYLIFIFTICPTMESTATTTARINPINLYLQQLHLQSP</sequence>
<dbReference type="Proteomes" id="UP001206925">
    <property type="component" value="Unassembled WGS sequence"/>
</dbReference>
<dbReference type="EMBL" id="JAMZMK010011494">
    <property type="protein sequence ID" value="KAI7726908.1"/>
    <property type="molecule type" value="Genomic_DNA"/>
</dbReference>
<name>A0AAD5BR30_AMBAR</name>
<accession>A0AAD5BR30</accession>
<organism evidence="1 2">
    <name type="scientific">Ambrosia artemisiifolia</name>
    <name type="common">Common ragweed</name>
    <dbReference type="NCBI Taxonomy" id="4212"/>
    <lineage>
        <taxon>Eukaryota</taxon>
        <taxon>Viridiplantae</taxon>
        <taxon>Streptophyta</taxon>
        <taxon>Embryophyta</taxon>
        <taxon>Tracheophyta</taxon>
        <taxon>Spermatophyta</taxon>
        <taxon>Magnoliopsida</taxon>
        <taxon>eudicotyledons</taxon>
        <taxon>Gunneridae</taxon>
        <taxon>Pentapetalae</taxon>
        <taxon>asterids</taxon>
        <taxon>campanulids</taxon>
        <taxon>Asterales</taxon>
        <taxon>Asteraceae</taxon>
        <taxon>Asteroideae</taxon>
        <taxon>Heliantheae alliance</taxon>
        <taxon>Heliantheae</taxon>
        <taxon>Ambrosia</taxon>
    </lineage>
</organism>